<dbReference type="InterPro" id="IPR001944">
    <property type="entry name" value="Glycoside_Hdrlase_35"/>
</dbReference>
<protein>
    <submittedName>
        <fullName evidence="5">Beta-galactosidase</fullName>
        <ecNumber evidence="5">3.2.1.23</ecNumber>
    </submittedName>
</protein>
<evidence type="ECO:0000256" key="3">
    <source>
        <dbReference type="ARBA" id="ARBA00023295"/>
    </source>
</evidence>
<organism evidence="5">
    <name type="scientific">mine drainage metagenome</name>
    <dbReference type="NCBI Taxonomy" id="410659"/>
    <lineage>
        <taxon>unclassified sequences</taxon>
        <taxon>metagenomes</taxon>
        <taxon>ecological metagenomes</taxon>
    </lineage>
</organism>
<dbReference type="EC" id="3.2.1.23" evidence="5"/>
<comment type="similarity">
    <text evidence="1">Belongs to the glycosyl hydrolase 35 family.</text>
</comment>
<comment type="caution">
    <text evidence="5">The sequence shown here is derived from an EMBL/GenBank/DDBJ whole genome shotgun (WGS) entry which is preliminary data.</text>
</comment>
<dbReference type="GO" id="GO:0005975">
    <property type="term" value="P:carbohydrate metabolic process"/>
    <property type="evidence" value="ECO:0007669"/>
    <property type="project" value="InterPro"/>
</dbReference>
<dbReference type="InterPro" id="IPR017853">
    <property type="entry name" value="GH"/>
</dbReference>
<dbReference type="PROSITE" id="PS01182">
    <property type="entry name" value="GLYCOSYL_HYDROL_F35"/>
    <property type="match status" value="1"/>
</dbReference>
<evidence type="ECO:0000256" key="1">
    <source>
        <dbReference type="ARBA" id="ARBA00009809"/>
    </source>
</evidence>
<dbReference type="PANTHER" id="PTHR23421">
    <property type="entry name" value="BETA-GALACTOSIDASE RELATED"/>
    <property type="match status" value="1"/>
</dbReference>
<dbReference type="EMBL" id="MLJW01000064">
    <property type="protein sequence ID" value="OIR03673.1"/>
    <property type="molecule type" value="Genomic_DNA"/>
</dbReference>
<evidence type="ECO:0000259" key="4">
    <source>
        <dbReference type="Pfam" id="PF01301"/>
    </source>
</evidence>
<name>A0A1J5S5F2_9ZZZZ</name>
<dbReference type="AlphaFoldDB" id="A0A1J5S5F2"/>
<gene>
    <name evidence="5" type="primary">bga_2</name>
    <name evidence="5" type="ORF">GALL_142950</name>
</gene>
<dbReference type="InterPro" id="IPR031330">
    <property type="entry name" value="Gly_Hdrlase_35_cat"/>
</dbReference>
<feature type="domain" description="Glycoside hydrolase 35 catalytic" evidence="4">
    <location>
        <begin position="69"/>
        <end position="408"/>
    </location>
</feature>
<dbReference type="InterPro" id="IPR019801">
    <property type="entry name" value="Glyco_hydro_35_CS"/>
</dbReference>
<dbReference type="Gene3D" id="3.20.20.80">
    <property type="entry name" value="Glycosidases"/>
    <property type="match status" value="1"/>
</dbReference>
<evidence type="ECO:0000313" key="5">
    <source>
        <dbReference type="EMBL" id="OIR03673.1"/>
    </source>
</evidence>
<reference evidence="5" key="1">
    <citation type="submission" date="2016-10" db="EMBL/GenBank/DDBJ databases">
        <title>Sequence of Gallionella enrichment culture.</title>
        <authorList>
            <person name="Poehlein A."/>
            <person name="Muehling M."/>
            <person name="Daniel R."/>
        </authorList>
    </citation>
    <scope>NUCLEOTIDE SEQUENCE</scope>
</reference>
<dbReference type="PRINTS" id="PR00742">
    <property type="entry name" value="GLHYDRLASE35"/>
</dbReference>
<evidence type="ECO:0000256" key="2">
    <source>
        <dbReference type="ARBA" id="ARBA00022801"/>
    </source>
</evidence>
<accession>A0A1J5S5F2</accession>
<dbReference type="SUPFAM" id="SSF51445">
    <property type="entry name" value="(Trans)glycosidases"/>
    <property type="match status" value="1"/>
</dbReference>
<dbReference type="GO" id="GO:0004565">
    <property type="term" value="F:beta-galactosidase activity"/>
    <property type="evidence" value="ECO:0007669"/>
    <property type="project" value="UniProtKB-EC"/>
</dbReference>
<proteinExistence type="inferred from homology"/>
<sequence>MSRPTRHSHYLFLRTIVLAALVFPMLSGVLRGEVATIRAMVPPPVHALAFPAGGRSPAGVVLGVNDRTFTRDGRPWFPVMGEFHYARYPAGEWERELLKMKAGGVTIVSTYVFWIFHEERRGVFDWRGRRDLRRFVELCAKHGMLVWLRVGPWDHGEVRNGGFPDWILEERTRTNDPAYLANVRGFFAQIGRQVRGLLWKDGGPIVGVQLENEYRAGKGGVAHMETLLNLARTAGLDAPFYSATGWDRAVVPGTGFLPVFGGYSAQFWSSSRQVLPPNPNFFFDSIRAEDNVGADLKPKDPAYQSRYAGYPFLTAEMGGGMATAYHRRPVVSALDVVAPEYVKVGSGVALLGTYMYHGGTNPDAGEPMAESLSSWHGANDLEEKSYDFQAPLGEFGQVRESYRWMRMLNLFLADFGDRIAPMVTDYPAARPTGLGDRMTPRVAFRGDGEAGFLFINTYQRHYPLPGLAGFQAKLELKSGTLLIPAKPVDVPAGTCLFWPVNFDLEGVRLVYATAEPVCRLRAEHVFVFAAQPGIPVEFAFPREGAMVTAPCGQVDIRGDRRVVGDLRPGRGVAVVVRRVGKPDLRIVVLSREDALNLAKLDIGGAERLCLSPAETFGDGPVLHLSSNQPTGLRVALFPAPSAPPAGFRALGREGLFSEYVAEVKANPRPRPEVTLLREAGPAPEVRMNPNPKRRIPLAPPSSAFSQAAVWHVGLPAAVIASPGRTLLRIRYVGDVARLYAGDRLVEDNDYKGTPLEFGLWRLTEAERRDGLTLRVLPLRKDAPIYFPRDAWPDFGTRTQLASLGRVSLVVRYEALMNLAP</sequence>
<keyword evidence="2 5" id="KW-0378">Hydrolase</keyword>
<dbReference type="Pfam" id="PF01301">
    <property type="entry name" value="Glyco_hydro_35"/>
    <property type="match status" value="1"/>
</dbReference>
<keyword evidence="3 5" id="KW-0326">Glycosidase</keyword>